<dbReference type="AlphaFoldDB" id="B0SWI9"/>
<dbReference type="KEGG" id="cak:Caul_2490"/>
<evidence type="ECO:0008006" key="3">
    <source>
        <dbReference type="Google" id="ProtNLM"/>
    </source>
</evidence>
<keyword evidence="1" id="KW-1133">Transmembrane helix</keyword>
<reference evidence="2" key="1">
    <citation type="submission" date="2008-01" db="EMBL/GenBank/DDBJ databases">
        <title>Complete sequence of chromosome of Caulobacter sp. K31.</title>
        <authorList>
            <consortium name="US DOE Joint Genome Institute"/>
            <person name="Copeland A."/>
            <person name="Lucas S."/>
            <person name="Lapidus A."/>
            <person name="Barry K."/>
            <person name="Glavina del Rio T."/>
            <person name="Dalin E."/>
            <person name="Tice H."/>
            <person name="Pitluck S."/>
            <person name="Bruce D."/>
            <person name="Goodwin L."/>
            <person name="Thompson L.S."/>
            <person name="Brettin T."/>
            <person name="Detter J.C."/>
            <person name="Han C."/>
            <person name="Schmutz J."/>
            <person name="Larimer F."/>
            <person name="Land M."/>
            <person name="Hauser L."/>
            <person name="Kyrpides N."/>
            <person name="Kim E."/>
            <person name="Stephens C."/>
            <person name="Richardson P."/>
        </authorList>
    </citation>
    <scope>NUCLEOTIDE SEQUENCE [LARGE SCALE GENOMIC DNA]</scope>
    <source>
        <strain evidence="2">K31</strain>
    </source>
</reference>
<feature type="transmembrane region" description="Helical" evidence="1">
    <location>
        <begin position="86"/>
        <end position="109"/>
    </location>
</feature>
<keyword evidence="1" id="KW-0472">Membrane</keyword>
<dbReference type="OrthoDB" id="7632355at2"/>
<accession>B0SWI9</accession>
<feature type="transmembrane region" description="Helical" evidence="1">
    <location>
        <begin position="115"/>
        <end position="135"/>
    </location>
</feature>
<gene>
    <name evidence="2" type="ordered locus">Caul_2490</name>
</gene>
<name>B0SWI9_CAUSK</name>
<proteinExistence type="predicted"/>
<dbReference type="eggNOG" id="ENOG50335VG">
    <property type="taxonomic scope" value="Bacteria"/>
</dbReference>
<dbReference type="STRING" id="366602.Caul_2490"/>
<protein>
    <recommendedName>
        <fullName evidence="3">Transmembrane protein</fullName>
    </recommendedName>
</protein>
<sequence>MEDLFRSYWWLIFPLSWFVVGGYQSWLSYRANKDTLDLIKSYAQAGREPPPELLAKLNKRWNDGDDHDDRDDRYERRRYRRRGPRGWYHVVLFASLGAGFTYAAVTNLYGAGEGFVIVAFVMGAMSLASLVSLLLDRGPKL</sequence>
<organism evidence="2">
    <name type="scientific">Caulobacter sp. (strain K31)</name>
    <dbReference type="NCBI Taxonomy" id="366602"/>
    <lineage>
        <taxon>Bacteria</taxon>
        <taxon>Pseudomonadati</taxon>
        <taxon>Pseudomonadota</taxon>
        <taxon>Alphaproteobacteria</taxon>
        <taxon>Caulobacterales</taxon>
        <taxon>Caulobacteraceae</taxon>
        <taxon>Caulobacter</taxon>
    </lineage>
</organism>
<feature type="transmembrane region" description="Helical" evidence="1">
    <location>
        <begin position="6"/>
        <end position="23"/>
    </location>
</feature>
<keyword evidence="1" id="KW-0812">Transmembrane</keyword>
<evidence type="ECO:0000256" key="1">
    <source>
        <dbReference type="SAM" id="Phobius"/>
    </source>
</evidence>
<dbReference type="EMBL" id="CP000927">
    <property type="protein sequence ID" value="ABZ71617.1"/>
    <property type="molecule type" value="Genomic_DNA"/>
</dbReference>
<dbReference type="HOGENOM" id="CLU_1871682_0_0_5"/>
<evidence type="ECO:0000313" key="2">
    <source>
        <dbReference type="EMBL" id="ABZ71617.1"/>
    </source>
</evidence>